<evidence type="ECO:0000256" key="3">
    <source>
        <dbReference type="ARBA" id="ARBA00023163"/>
    </source>
</evidence>
<accession>A0A811QVI6</accession>
<sequence length="150" mass="16512">METMTAAGNEPVSLFNSSLEYITKEIDDFYSLCEEMDVRPLPLEDSFMAWTSSSQSCSDEAVAVPVIEEPQELLKKVVAGSRATRSNCGGGGGTTGTAQEISGIKNHVISERKRREKLNEMFLILKSLVPSIHKAMKISAINFFYPSVMI</sequence>
<evidence type="ECO:0000259" key="4">
    <source>
        <dbReference type="PROSITE" id="PS50888"/>
    </source>
</evidence>
<dbReference type="PANTHER" id="PTHR46266:SF3">
    <property type="entry name" value="TRANSCRIPTION FACTOR EGL1"/>
    <property type="match status" value="1"/>
</dbReference>
<keyword evidence="3" id="KW-0804">Transcription</keyword>
<dbReference type="Proteomes" id="UP000604825">
    <property type="component" value="Unassembled WGS sequence"/>
</dbReference>
<dbReference type="OrthoDB" id="690068at2759"/>
<proteinExistence type="inferred from homology"/>
<dbReference type="AlphaFoldDB" id="A0A811QVI6"/>
<keyword evidence="6" id="KW-1185">Reference proteome</keyword>
<name>A0A811QVI6_9POAL</name>
<evidence type="ECO:0000313" key="5">
    <source>
        <dbReference type="EMBL" id="CAD6260026.1"/>
    </source>
</evidence>
<gene>
    <name evidence="5" type="ORF">NCGR_LOCUS43462</name>
</gene>
<dbReference type="Pfam" id="PF00010">
    <property type="entry name" value="HLH"/>
    <property type="match status" value="1"/>
</dbReference>
<keyword evidence="2" id="KW-0805">Transcription regulation</keyword>
<dbReference type="SUPFAM" id="SSF47459">
    <property type="entry name" value="HLH, helix-loop-helix DNA-binding domain"/>
    <property type="match status" value="1"/>
</dbReference>
<comment type="caution">
    <text evidence="5">The sequence shown here is derived from an EMBL/GenBank/DDBJ whole genome shotgun (WGS) entry which is preliminary data.</text>
</comment>
<comment type="similarity">
    <text evidence="1">Belongs to the bHLH protein family.</text>
</comment>
<protein>
    <recommendedName>
        <fullName evidence="4">BHLH domain-containing protein</fullName>
    </recommendedName>
</protein>
<evidence type="ECO:0000256" key="2">
    <source>
        <dbReference type="ARBA" id="ARBA00023015"/>
    </source>
</evidence>
<dbReference type="EMBL" id="CAJGYO010000011">
    <property type="protein sequence ID" value="CAD6260026.1"/>
    <property type="molecule type" value="Genomic_DNA"/>
</dbReference>
<organism evidence="5 6">
    <name type="scientific">Miscanthus lutarioriparius</name>
    <dbReference type="NCBI Taxonomy" id="422564"/>
    <lineage>
        <taxon>Eukaryota</taxon>
        <taxon>Viridiplantae</taxon>
        <taxon>Streptophyta</taxon>
        <taxon>Embryophyta</taxon>
        <taxon>Tracheophyta</taxon>
        <taxon>Spermatophyta</taxon>
        <taxon>Magnoliopsida</taxon>
        <taxon>Liliopsida</taxon>
        <taxon>Poales</taxon>
        <taxon>Poaceae</taxon>
        <taxon>PACMAD clade</taxon>
        <taxon>Panicoideae</taxon>
        <taxon>Andropogonodae</taxon>
        <taxon>Andropogoneae</taxon>
        <taxon>Saccharinae</taxon>
        <taxon>Miscanthus</taxon>
    </lineage>
</organism>
<dbReference type="Gene3D" id="4.10.280.10">
    <property type="entry name" value="Helix-loop-helix DNA-binding domain"/>
    <property type="match status" value="1"/>
</dbReference>
<evidence type="ECO:0000313" key="6">
    <source>
        <dbReference type="Proteomes" id="UP000604825"/>
    </source>
</evidence>
<feature type="domain" description="BHLH" evidence="4">
    <location>
        <begin position="102"/>
        <end position="150"/>
    </location>
</feature>
<reference evidence="5" key="1">
    <citation type="submission" date="2020-10" db="EMBL/GenBank/DDBJ databases">
        <authorList>
            <person name="Han B."/>
            <person name="Lu T."/>
            <person name="Zhao Q."/>
            <person name="Huang X."/>
            <person name="Zhao Y."/>
        </authorList>
    </citation>
    <scope>NUCLEOTIDE SEQUENCE</scope>
</reference>
<dbReference type="PROSITE" id="PS50888">
    <property type="entry name" value="BHLH"/>
    <property type="match status" value="1"/>
</dbReference>
<dbReference type="InterPro" id="IPR036638">
    <property type="entry name" value="HLH_DNA-bd_sf"/>
</dbReference>
<dbReference type="GO" id="GO:0046983">
    <property type="term" value="F:protein dimerization activity"/>
    <property type="evidence" value="ECO:0007669"/>
    <property type="project" value="InterPro"/>
</dbReference>
<dbReference type="PANTHER" id="PTHR46266">
    <property type="entry name" value="TRANSCRIPTION FACTOR TT8"/>
    <property type="match status" value="1"/>
</dbReference>
<evidence type="ECO:0000256" key="1">
    <source>
        <dbReference type="ARBA" id="ARBA00005510"/>
    </source>
</evidence>
<dbReference type="InterPro" id="IPR011598">
    <property type="entry name" value="bHLH_dom"/>
</dbReference>